<comment type="caution">
    <text evidence="1">The sequence shown here is derived from an EMBL/GenBank/DDBJ whole genome shotgun (WGS) entry which is preliminary data.</text>
</comment>
<proteinExistence type="predicted"/>
<dbReference type="AlphaFoldDB" id="A0A1L8D583"/>
<evidence type="ECO:0000313" key="1">
    <source>
        <dbReference type="EMBL" id="GAV26339.1"/>
    </source>
</evidence>
<dbReference type="Pfam" id="PF06089">
    <property type="entry name" value="Asparaginase_II"/>
    <property type="match status" value="1"/>
</dbReference>
<accession>A0A1L8D583</accession>
<dbReference type="EMBL" id="BDJL01000134">
    <property type="protein sequence ID" value="GAV26339.1"/>
    <property type="molecule type" value="Genomic_DNA"/>
</dbReference>
<dbReference type="RefSeq" id="WP_143298564.1">
    <property type="nucleotide sequence ID" value="NZ_BDJL01000134.1"/>
</dbReference>
<feature type="non-terminal residue" evidence="1">
    <location>
        <position position="1"/>
    </location>
</feature>
<reference evidence="2" key="1">
    <citation type="submission" date="2016-12" db="EMBL/GenBank/DDBJ databases">
        <title>Draft Genome Sequences od Carboxydothermus pertinax and islandicus, Hydrogenogenic Carboxydotrophic Bacteria.</title>
        <authorList>
            <person name="Fukuyama Y."/>
            <person name="Ohmae K."/>
            <person name="Yoneda Y."/>
            <person name="Yoshida T."/>
            <person name="Sako Y."/>
        </authorList>
    </citation>
    <scope>NUCLEOTIDE SEQUENCE [LARGE SCALE GENOMIC DNA]</scope>
    <source>
        <strain evidence="2">SET</strain>
    </source>
</reference>
<dbReference type="OrthoDB" id="9770793at2"/>
<dbReference type="Proteomes" id="UP000187338">
    <property type="component" value="Unassembled WGS sequence"/>
</dbReference>
<dbReference type="STRING" id="661089.ciss_22720"/>
<name>A0A1L8D583_9THEO</name>
<dbReference type="InterPro" id="IPR010349">
    <property type="entry name" value="Asparaginase_II"/>
</dbReference>
<sequence>LAKASGYPLSGYEKIDHPVQQEIFKFIADFTAVSPEKIKIGIDGCGVPVFAVPLKNGALAFAKLSRPDLFSGKLKEAVETVV</sequence>
<evidence type="ECO:0000313" key="2">
    <source>
        <dbReference type="Proteomes" id="UP000187338"/>
    </source>
</evidence>
<feature type="non-terminal residue" evidence="1">
    <location>
        <position position="82"/>
    </location>
</feature>
<organism evidence="1 2">
    <name type="scientific">Carboxydothermus islandicus</name>
    <dbReference type="NCBI Taxonomy" id="661089"/>
    <lineage>
        <taxon>Bacteria</taxon>
        <taxon>Bacillati</taxon>
        <taxon>Bacillota</taxon>
        <taxon>Clostridia</taxon>
        <taxon>Thermoanaerobacterales</taxon>
        <taxon>Thermoanaerobacteraceae</taxon>
        <taxon>Carboxydothermus</taxon>
    </lineage>
</organism>
<gene>
    <name evidence="1" type="ORF">ciss_22720</name>
</gene>
<protein>
    <submittedName>
        <fullName evidence="1">Asparaginase</fullName>
    </submittedName>
</protein>
<keyword evidence="2" id="KW-1185">Reference proteome</keyword>